<name>A0A2H0YRD3_9BACT</name>
<dbReference type="AlphaFoldDB" id="A0A2H0YRD3"/>
<dbReference type="Gene3D" id="3.40.50.2020">
    <property type="match status" value="1"/>
</dbReference>
<dbReference type="InterPro" id="IPR000836">
    <property type="entry name" value="PRTase_dom"/>
</dbReference>
<gene>
    <name evidence="1" type="ORF">COT26_00010</name>
</gene>
<dbReference type="EMBL" id="PEXW01000001">
    <property type="protein sequence ID" value="PIS41064.1"/>
    <property type="molecule type" value="Genomic_DNA"/>
</dbReference>
<evidence type="ECO:0000313" key="1">
    <source>
        <dbReference type="EMBL" id="PIS41064.1"/>
    </source>
</evidence>
<dbReference type="SUPFAM" id="SSF53271">
    <property type="entry name" value="PRTase-like"/>
    <property type="match status" value="1"/>
</dbReference>
<dbReference type="InterPro" id="IPR029057">
    <property type="entry name" value="PRTase-like"/>
</dbReference>
<comment type="caution">
    <text evidence="1">The sequence shown here is derived from an EMBL/GenBank/DDBJ whole genome shotgun (WGS) entry which is preliminary data.</text>
</comment>
<sequence length="237" mass="26569">MSGHVLTIDWNQALTEMGAGVFQKGHFVLSSRGHCREYGNFVVPVNINHRLFELICVGLIDLLNMEIFTINRTAVLLGIGTGAFYAHQMSLKLNRSLSRDKSKRMECSFAFAVRRPDGTLTLPYDQSSLINDQAVIFVDDVFATGKTYFEVGNLIQNAGGTPMQAVFILNRALPAIDQVARQSNFISQPKCLLHKFLEIWASREACFLCKQGMPFSTEFGKGPEEFHLHGQPPWPKE</sequence>
<reference evidence="2" key="1">
    <citation type="submission" date="2017-09" db="EMBL/GenBank/DDBJ databases">
        <title>Depth-based differentiation of microbial function through sediment-hosted aquifers and enrichment of novel symbionts in the deep terrestrial subsurface.</title>
        <authorList>
            <person name="Probst A.J."/>
            <person name="Ladd B."/>
            <person name="Jarett J.K."/>
            <person name="Geller-Mcgrath D.E."/>
            <person name="Sieber C.M.K."/>
            <person name="Emerson J.B."/>
            <person name="Anantharaman K."/>
            <person name="Thomas B.C."/>
            <person name="Malmstrom R."/>
            <person name="Stieglmeier M."/>
            <person name="Klingl A."/>
            <person name="Woyke T."/>
            <person name="Ryan C.M."/>
            <person name="Banfield J.F."/>
        </authorList>
    </citation>
    <scope>NUCLEOTIDE SEQUENCE [LARGE SCALE GENOMIC DNA]</scope>
</reference>
<protein>
    <recommendedName>
        <fullName evidence="3">Phosphoribosyltransferase domain-containing protein</fullName>
    </recommendedName>
</protein>
<proteinExistence type="predicted"/>
<evidence type="ECO:0000313" key="2">
    <source>
        <dbReference type="Proteomes" id="UP000236845"/>
    </source>
</evidence>
<dbReference type="CDD" id="cd06223">
    <property type="entry name" value="PRTases_typeI"/>
    <property type="match status" value="1"/>
</dbReference>
<evidence type="ECO:0008006" key="3">
    <source>
        <dbReference type="Google" id="ProtNLM"/>
    </source>
</evidence>
<dbReference type="Proteomes" id="UP000236845">
    <property type="component" value="Unassembled WGS sequence"/>
</dbReference>
<organism evidence="1 2">
    <name type="scientific">Candidatus Kerfeldbacteria bacterium CG08_land_8_20_14_0_20_43_14</name>
    <dbReference type="NCBI Taxonomy" id="2014246"/>
    <lineage>
        <taxon>Bacteria</taxon>
        <taxon>Candidatus Kerfeldiibacteriota</taxon>
    </lineage>
</organism>
<accession>A0A2H0YRD3</accession>